<name>A0A0A9ACG2_ARUDO</name>
<proteinExistence type="predicted"/>
<protein>
    <submittedName>
        <fullName evidence="1">Uncharacterized protein</fullName>
    </submittedName>
</protein>
<reference evidence="1" key="2">
    <citation type="journal article" date="2015" name="Data Brief">
        <title>Shoot transcriptome of the giant reed, Arundo donax.</title>
        <authorList>
            <person name="Barrero R.A."/>
            <person name="Guerrero F.D."/>
            <person name="Moolhuijzen P."/>
            <person name="Goolsby J.A."/>
            <person name="Tidwell J."/>
            <person name="Bellgard S.E."/>
            <person name="Bellgard M.I."/>
        </authorList>
    </citation>
    <scope>NUCLEOTIDE SEQUENCE</scope>
    <source>
        <tissue evidence="1">Shoot tissue taken approximately 20 cm above the soil surface</tissue>
    </source>
</reference>
<dbReference type="EMBL" id="GBRH01250307">
    <property type="protein sequence ID" value="JAD47588.1"/>
    <property type="molecule type" value="Transcribed_RNA"/>
</dbReference>
<organism evidence="1">
    <name type="scientific">Arundo donax</name>
    <name type="common">Giant reed</name>
    <name type="synonym">Donax arundinaceus</name>
    <dbReference type="NCBI Taxonomy" id="35708"/>
    <lineage>
        <taxon>Eukaryota</taxon>
        <taxon>Viridiplantae</taxon>
        <taxon>Streptophyta</taxon>
        <taxon>Embryophyta</taxon>
        <taxon>Tracheophyta</taxon>
        <taxon>Spermatophyta</taxon>
        <taxon>Magnoliopsida</taxon>
        <taxon>Liliopsida</taxon>
        <taxon>Poales</taxon>
        <taxon>Poaceae</taxon>
        <taxon>PACMAD clade</taxon>
        <taxon>Arundinoideae</taxon>
        <taxon>Arundineae</taxon>
        <taxon>Arundo</taxon>
    </lineage>
</organism>
<sequence length="47" mass="5606">MLLPLLYPVTILLHEHHYRTILLPLLYPVTQAPLQNIEEFQLILNRN</sequence>
<dbReference type="AlphaFoldDB" id="A0A0A9ACG2"/>
<accession>A0A0A9ACG2</accession>
<reference evidence="1" key="1">
    <citation type="submission" date="2014-09" db="EMBL/GenBank/DDBJ databases">
        <authorList>
            <person name="Magalhaes I.L.F."/>
            <person name="Oliveira U."/>
            <person name="Santos F.R."/>
            <person name="Vidigal T.H.D.A."/>
            <person name="Brescovit A.D."/>
            <person name="Santos A.J."/>
        </authorList>
    </citation>
    <scope>NUCLEOTIDE SEQUENCE</scope>
    <source>
        <tissue evidence="1">Shoot tissue taken approximately 20 cm above the soil surface</tissue>
    </source>
</reference>
<evidence type="ECO:0000313" key="1">
    <source>
        <dbReference type="EMBL" id="JAD47588.1"/>
    </source>
</evidence>